<dbReference type="SMART" id="SM00066">
    <property type="entry name" value="GAL4"/>
    <property type="match status" value="1"/>
</dbReference>
<evidence type="ECO:0000313" key="4">
    <source>
        <dbReference type="EMBL" id="OLN86767.1"/>
    </source>
</evidence>
<dbReference type="OrthoDB" id="10261408at2759"/>
<reference evidence="4 5" key="1">
    <citation type="submission" date="2016-11" db="EMBL/GenBank/DDBJ databases">
        <title>Draft Genome Assembly of Colletotrichum chlorophyti a pathogen of herbaceous plants.</title>
        <authorList>
            <person name="Gan P."/>
            <person name="Narusaka M."/>
            <person name="Tsushima A."/>
            <person name="Narusaka Y."/>
            <person name="Takano Y."/>
            <person name="Shirasu K."/>
        </authorList>
    </citation>
    <scope>NUCLEOTIDE SEQUENCE [LARGE SCALE GENOMIC DNA]</scope>
    <source>
        <strain evidence="4 5">NTL11</strain>
    </source>
</reference>
<protein>
    <submittedName>
        <fullName evidence="4">Nitrogen assimilation transcription factor nirA 1</fullName>
    </submittedName>
</protein>
<evidence type="ECO:0000256" key="2">
    <source>
        <dbReference type="SAM" id="MobiDB-lite"/>
    </source>
</evidence>
<accession>A0A1Q8RQZ9</accession>
<dbReference type="PANTHER" id="PTHR47256">
    <property type="entry name" value="ZN(II)2CYS6 TRANSCRIPTION FACTOR (EUROFUNG)-RELATED"/>
    <property type="match status" value="1"/>
</dbReference>
<dbReference type="InterPro" id="IPR053187">
    <property type="entry name" value="Notoamide_regulator"/>
</dbReference>
<dbReference type="InterPro" id="IPR036864">
    <property type="entry name" value="Zn2-C6_fun-type_DNA-bd_sf"/>
</dbReference>
<dbReference type="PANTHER" id="PTHR47256:SF1">
    <property type="entry name" value="ZN(II)2CYS6 TRANSCRIPTION FACTOR (EUROFUNG)"/>
    <property type="match status" value="1"/>
</dbReference>
<dbReference type="STRING" id="708187.A0A1Q8RQZ9"/>
<dbReference type="GO" id="GO:0000981">
    <property type="term" value="F:DNA-binding transcription factor activity, RNA polymerase II-specific"/>
    <property type="evidence" value="ECO:0007669"/>
    <property type="project" value="InterPro"/>
</dbReference>
<dbReference type="PROSITE" id="PS00463">
    <property type="entry name" value="ZN2_CY6_FUNGAL_1"/>
    <property type="match status" value="1"/>
</dbReference>
<comment type="caution">
    <text evidence="4">The sequence shown here is derived from an EMBL/GenBank/DDBJ whole genome shotgun (WGS) entry which is preliminary data.</text>
</comment>
<evidence type="ECO:0000313" key="5">
    <source>
        <dbReference type="Proteomes" id="UP000186583"/>
    </source>
</evidence>
<evidence type="ECO:0000259" key="3">
    <source>
        <dbReference type="PROSITE" id="PS50048"/>
    </source>
</evidence>
<keyword evidence="5" id="KW-1185">Reference proteome</keyword>
<dbReference type="PROSITE" id="PS50048">
    <property type="entry name" value="ZN2_CY6_FUNGAL_2"/>
    <property type="match status" value="1"/>
</dbReference>
<dbReference type="AlphaFoldDB" id="A0A1Q8RQZ9"/>
<dbReference type="InterPro" id="IPR001138">
    <property type="entry name" value="Zn2Cys6_DnaBD"/>
</dbReference>
<gene>
    <name evidence="4" type="ORF">CCHL11_03862</name>
</gene>
<dbReference type="Gene3D" id="4.10.240.10">
    <property type="entry name" value="Zn(2)-C6 fungal-type DNA-binding domain"/>
    <property type="match status" value="1"/>
</dbReference>
<dbReference type="SUPFAM" id="SSF57701">
    <property type="entry name" value="Zn2/Cys6 DNA-binding domain"/>
    <property type="match status" value="1"/>
</dbReference>
<dbReference type="CDD" id="cd12148">
    <property type="entry name" value="fungal_TF_MHR"/>
    <property type="match status" value="1"/>
</dbReference>
<dbReference type="EMBL" id="MPGH01000111">
    <property type="protein sequence ID" value="OLN86767.1"/>
    <property type="molecule type" value="Genomic_DNA"/>
</dbReference>
<evidence type="ECO:0000256" key="1">
    <source>
        <dbReference type="ARBA" id="ARBA00023242"/>
    </source>
</evidence>
<feature type="domain" description="Zn(2)-C6 fungal-type" evidence="3">
    <location>
        <begin position="44"/>
        <end position="74"/>
    </location>
</feature>
<dbReference type="GO" id="GO:0008270">
    <property type="term" value="F:zinc ion binding"/>
    <property type="evidence" value="ECO:0007669"/>
    <property type="project" value="InterPro"/>
</dbReference>
<dbReference type="Pfam" id="PF00172">
    <property type="entry name" value="Zn_clus"/>
    <property type="match status" value="1"/>
</dbReference>
<sequence length="724" mass="80586">MSGKSLRLRLPAGPSSRDLQGSADNAPCTGQLEHRSRKRPRFNACDGCRNRKCRCDGSRPSCKTCLRLQLQCVYDADIRGETTDAQQSRHEILHVLRTAPEAEALGLLRRLRASRSPLFALASLQGSMSRQYQPSAIQTARSESPPTSSALEFELSARHSLLYPRVLPIDTTKIKLAPLTPSAGATYGPTGLLLPSQTSRADSMAESYCDARLEELDITHWTTVAIENRTASRIISTYLQSNHPVWGFFHADLFVRDLVTKGIDFCSPFLVNALLLYACQTYGAIDPQVPSFKGPFARATELLWRAERPKDSVLNLAAILMFSLSCHTTDCGVSLAELLGDGRRMAERLELFGEPDTSEVLSSFSNLSDDWKRATAHVAWGSYGWMTINMNYTSVMTPIDFPPPFPIPGSSIKNPETNEPGVQWVTDQLPSYYGKTFTSLCGLWVILQEIGTVCRRGEDSDDIPPAFVEKKFQQLLHWADHLGERMAPDDRNPDPVIVFHMFFHCAVLDLFLPFYNSQRLQRLSSFYSHDTSPQAICRASINQLKHLLTVCRASRHLVLTSTSTAAIVHLCHAMIRDGSIVHSQKLHTSTPGTSNELDGNDTDTPEPALFVDQDWHFYFLLCVTSCQDMLLCFDLAAPLLRGLLTMALRDGALRAPEARALIARLESRAMIHSAEALYCDFGDVILDLGLALTAPEEAQTRNLSEMFEALLTFQEFTQNDDFIG</sequence>
<name>A0A1Q8RQZ9_9PEZI</name>
<organism evidence="4 5">
    <name type="scientific">Colletotrichum chlorophyti</name>
    <dbReference type="NCBI Taxonomy" id="708187"/>
    <lineage>
        <taxon>Eukaryota</taxon>
        <taxon>Fungi</taxon>
        <taxon>Dikarya</taxon>
        <taxon>Ascomycota</taxon>
        <taxon>Pezizomycotina</taxon>
        <taxon>Sordariomycetes</taxon>
        <taxon>Hypocreomycetidae</taxon>
        <taxon>Glomerellales</taxon>
        <taxon>Glomerellaceae</taxon>
        <taxon>Colletotrichum</taxon>
    </lineage>
</organism>
<keyword evidence="1" id="KW-0539">Nucleus</keyword>
<feature type="region of interest" description="Disordered" evidence="2">
    <location>
        <begin position="1"/>
        <end position="35"/>
    </location>
</feature>
<dbReference type="CDD" id="cd00067">
    <property type="entry name" value="GAL4"/>
    <property type="match status" value="1"/>
</dbReference>
<dbReference type="Proteomes" id="UP000186583">
    <property type="component" value="Unassembled WGS sequence"/>
</dbReference>
<proteinExistence type="predicted"/>